<accession>A0A654LWZ8</accession>
<dbReference type="InterPro" id="IPR005368">
    <property type="entry name" value="UPF0175"/>
</dbReference>
<dbReference type="OrthoDB" id="34535at2157"/>
<evidence type="ECO:0008006" key="3">
    <source>
        <dbReference type="Google" id="ProtNLM"/>
    </source>
</evidence>
<evidence type="ECO:0000313" key="1">
    <source>
        <dbReference type="EMBL" id="ALI34761.1"/>
    </source>
</evidence>
<gene>
    <name evidence="1" type="ORF">NMY3_00549</name>
</gene>
<dbReference type="Pfam" id="PF03683">
    <property type="entry name" value="UPF0175"/>
    <property type="match status" value="1"/>
</dbReference>
<reference evidence="2" key="1">
    <citation type="submission" date="2015-10" db="EMBL/GenBank/DDBJ databases">
        <title>Niche specialization of a soil ammonia-oxidizing archaeon, Candidatus Nitrosocosmicus oleophilus.</title>
        <authorList>
            <person name="Jung M.-Y."/>
            <person name="Rhee S.-K."/>
        </authorList>
    </citation>
    <scope>NUCLEOTIDE SEQUENCE [LARGE SCALE GENOMIC DNA]</scope>
    <source>
        <strain evidence="2">MY3</strain>
    </source>
</reference>
<dbReference type="KEGG" id="taa:NMY3_00549"/>
<protein>
    <recommendedName>
        <fullName evidence="3">Antitoxin SocA-like Panacea domain-containing protein</fullName>
    </recommendedName>
</protein>
<dbReference type="Proteomes" id="UP000058925">
    <property type="component" value="Chromosome"/>
</dbReference>
<dbReference type="EMBL" id="CP012850">
    <property type="protein sequence ID" value="ALI34761.1"/>
    <property type="molecule type" value="Genomic_DNA"/>
</dbReference>
<name>A0A654LWZ8_9ARCH</name>
<sequence length="203" mass="23067">MPVDDPFSKYFSTSDDSSDFNYLLLLLYSPTIGGQTNVPIKGKTHLHKAFFLMSKVYDDLDPSREHLFGPESPAAELAYVQCNNSNLVTEDPRNGIRLSEKGIPMASKLWIKTDEPKRNFIKKVKNTISNMTVNELIDYVYSAYPESTSNSIILTKHEQTRFNSAVSLHKKKLISLERAAEIAGKTLESFLEEVDRRNIVLFE</sequence>
<proteinExistence type="predicted"/>
<dbReference type="RefSeq" id="WP_196817365.1">
    <property type="nucleotide sequence ID" value="NZ_CP012850.1"/>
</dbReference>
<keyword evidence="2" id="KW-1185">Reference proteome</keyword>
<dbReference type="GeneID" id="60420714"/>
<dbReference type="AlphaFoldDB" id="A0A654LWZ8"/>
<evidence type="ECO:0000313" key="2">
    <source>
        <dbReference type="Proteomes" id="UP000058925"/>
    </source>
</evidence>
<organism evidence="1 2">
    <name type="scientific">Candidatus Nitrosocosmicus oleophilus</name>
    <dbReference type="NCBI Taxonomy" id="1353260"/>
    <lineage>
        <taxon>Archaea</taxon>
        <taxon>Nitrososphaerota</taxon>
        <taxon>Nitrososphaeria</taxon>
        <taxon>Nitrososphaerales</taxon>
        <taxon>Nitrososphaeraceae</taxon>
        <taxon>Candidatus Nitrosocosmicus</taxon>
    </lineage>
</organism>